<organism evidence="4 5">
    <name type="scientific">Ascaris lumbricoides</name>
    <name type="common">Giant roundworm</name>
    <dbReference type="NCBI Taxonomy" id="6252"/>
    <lineage>
        <taxon>Eukaryota</taxon>
        <taxon>Metazoa</taxon>
        <taxon>Ecdysozoa</taxon>
        <taxon>Nematoda</taxon>
        <taxon>Chromadorea</taxon>
        <taxon>Rhabditida</taxon>
        <taxon>Spirurina</taxon>
        <taxon>Ascaridomorpha</taxon>
        <taxon>Ascaridoidea</taxon>
        <taxon>Ascarididae</taxon>
        <taxon>Ascaris</taxon>
    </lineage>
</organism>
<dbReference type="Proteomes" id="UP000036681">
    <property type="component" value="Unplaced"/>
</dbReference>
<feature type="transmembrane region" description="Helical" evidence="2">
    <location>
        <begin position="76"/>
        <end position="102"/>
    </location>
</feature>
<dbReference type="Pfam" id="PF15378">
    <property type="entry name" value="DUF4605"/>
    <property type="match status" value="1"/>
</dbReference>
<feature type="domain" description="DUF4605" evidence="3">
    <location>
        <begin position="54"/>
        <end position="106"/>
    </location>
</feature>
<keyword evidence="4" id="KW-1185">Reference proteome</keyword>
<proteinExistence type="predicted"/>
<keyword evidence="2" id="KW-0812">Transmembrane</keyword>
<evidence type="ECO:0000313" key="5">
    <source>
        <dbReference type="WBParaSite" id="ALUE_0000792901-mRNA-1"/>
    </source>
</evidence>
<feature type="region of interest" description="Disordered" evidence="1">
    <location>
        <begin position="1"/>
        <end position="26"/>
    </location>
</feature>
<accession>A0A0M3HXA9</accession>
<evidence type="ECO:0000259" key="3">
    <source>
        <dbReference type="Pfam" id="PF15378"/>
    </source>
</evidence>
<keyword evidence="2" id="KW-0472">Membrane</keyword>
<evidence type="ECO:0000256" key="2">
    <source>
        <dbReference type="SAM" id="Phobius"/>
    </source>
</evidence>
<dbReference type="WBParaSite" id="ALUE_0000792901-mRNA-1">
    <property type="protein sequence ID" value="ALUE_0000792901-mRNA-1"/>
    <property type="gene ID" value="ALUE_0000792901"/>
</dbReference>
<evidence type="ECO:0000313" key="4">
    <source>
        <dbReference type="Proteomes" id="UP000036681"/>
    </source>
</evidence>
<evidence type="ECO:0000256" key="1">
    <source>
        <dbReference type="SAM" id="MobiDB-lite"/>
    </source>
</evidence>
<sequence>MVRITSSGDIVNDEDIPTQRREPRRQLHNSISLARNNGDVANISHVHSNPWSVVNARLTEYGIPTYSLYGYKFEPIHFVFTLAALILFGVQSLLLIPILLIVSNLSNPSDSTDTARMVPERSQDSSRGAGSIDQPASASSGPFSGKGRKLGR</sequence>
<name>A0A0M3HXA9_ASCLU</name>
<reference evidence="5" key="1">
    <citation type="submission" date="2017-02" db="UniProtKB">
        <authorList>
            <consortium name="WormBaseParasite"/>
        </authorList>
    </citation>
    <scope>IDENTIFICATION</scope>
</reference>
<dbReference type="InterPro" id="IPR027953">
    <property type="entry name" value="DUF4605"/>
</dbReference>
<protein>
    <submittedName>
        <fullName evidence="5">DUF4605 domain-containing protein</fullName>
    </submittedName>
</protein>
<feature type="region of interest" description="Disordered" evidence="1">
    <location>
        <begin position="109"/>
        <end position="152"/>
    </location>
</feature>
<keyword evidence="2" id="KW-1133">Transmembrane helix</keyword>
<dbReference type="AlphaFoldDB" id="A0A0M3HXA9"/>